<dbReference type="InterPro" id="IPR036138">
    <property type="entry name" value="PBP_dimer_sf"/>
</dbReference>
<dbReference type="Pfam" id="PF03717">
    <property type="entry name" value="PBP_dimer"/>
    <property type="match status" value="1"/>
</dbReference>
<keyword evidence="8" id="KW-1185">Reference proteome</keyword>
<evidence type="ECO:0000256" key="4">
    <source>
        <dbReference type="SAM" id="Phobius"/>
    </source>
</evidence>
<sequence length="638" mass="69150">MTPQRGNAQPGNRPAERGFKGRLRSLITLDHSPALFDKRVQLVIVIIFVLVIAMVLRLAWVQLLAGPKLSIQAQAQRTATISDPAHRGKIVDRNGQVLAYTMEARSLSVHPKRLPKFMKERYENDPKKVLPPEQRIDQIANELPKMIAKEGDDIDSKELKEKLTSKENYVVLVRNVDPDVAAKVAEEFPEITSERQDIRQYPNGAIGSNFIGKISTDNQGQFGLELSQDSKLQGINGSRTVDIGGDGSLIPGSTRDQHPAVDGDQFSLTIDVDAQTFIQQQVQQAREKSGAKSVSAVVLDSKTGKILSLASSDSINPNGDIEKQLKQKKVFGDRNTADSFEPGSVAKIMTAAAAIEEKKTRPDEVLKVPGSIEMSGVTVKDAWEHGELPLTSTGVFGKSSNVGTLMLAQRVGEDKMYDYFRKFGIGQAPGVGLPYETAGYMPERSQWSGGTFANLPIGQGMSMNLLQMTSIYQALANGGERIEPRLIEKTVKADGTEIAAEEPKRTRVVSPQTARTVVDMFRAVTQGDPAGVQQGTGASAAIKGYQTSGKTGTAQQVDPKTGAYSNSNYWITFSGIAPADDPRFVIGLMMDNPQRGPDGGAGGTAAPLFNHIGTWLLDHYNVPPSPTEGPKLMLEARN</sequence>
<dbReference type="KEGG" id="crd:CRES_0788"/>
<dbReference type="Pfam" id="PF00905">
    <property type="entry name" value="Transpeptidase"/>
    <property type="match status" value="1"/>
</dbReference>
<keyword evidence="7" id="KW-0328">Glycosyltransferase</keyword>
<dbReference type="EC" id="2.4.1.129" evidence="7"/>
<dbReference type="SUPFAM" id="SSF56601">
    <property type="entry name" value="beta-lactamase/transpeptidase-like"/>
    <property type="match status" value="1"/>
</dbReference>
<dbReference type="GO" id="GO:0005886">
    <property type="term" value="C:plasma membrane"/>
    <property type="evidence" value="ECO:0007669"/>
    <property type="project" value="TreeGrafter"/>
</dbReference>
<gene>
    <name evidence="7" type="primary">ftsI</name>
    <name evidence="7" type="ordered locus">CRES_0788</name>
</gene>
<dbReference type="SUPFAM" id="SSF56519">
    <property type="entry name" value="Penicillin binding protein dimerisation domain"/>
    <property type="match status" value="1"/>
</dbReference>
<name>F8E005_CORRG</name>
<evidence type="ECO:0000256" key="1">
    <source>
        <dbReference type="ARBA" id="ARBA00004370"/>
    </source>
</evidence>
<dbReference type="PANTHER" id="PTHR30627">
    <property type="entry name" value="PEPTIDOGLYCAN D,D-TRANSPEPTIDASE"/>
    <property type="match status" value="1"/>
</dbReference>
<feature type="transmembrane region" description="Helical" evidence="4">
    <location>
        <begin position="42"/>
        <end position="60"/>
    </location>
</feature>
<feature type="domain" description="Penicillin-binding protein transpeptidase" evidence="5">
    <location>
        <begin position="295"/>
        <end position="612"/>
    </location>
</feature>
<dbReference type="EMBL" id="CP002857">
    <property type="protein sequence ID" value="AEI09144.1"/>
    <property type="molecule type" value="Genomic_DNA"/>
</dbReference>
<evidence type="ECO:0000256" key="3">
    <source>
        <dbReference type="ARBA" id="ARBA00023136"/>
    </source>
</evidence>
<dbReference type="eggNOG" id="COG0768">
    <property type="taxonomic scope" value="Bacteria"/>
</dbReference>
<dbReference type="GO" id="GO:0071555">
    <property type="term" value="P:cell wall organization"/>
    <property type="evidence" value="ECO:0007669"/>
    <property type="project" value="TreeGrafter"/>
</dbReference>
<proteinExistence type="inferred from homology"/>
<dbReference type="Proteomes" id="UP000000492">
    <property type="component" value="Chromosome"/>
</dbReference>
<accession>F8E005</accession>
<dbReference type="GO" id="GO:0016757">
    <property type="term" value="F:glycosyltransferase activity"/>
    <property type="evidence" value="ECO:0007669"/>
    <property type="project" value="UniProtKB-KW"/>
</dbReference>
<evidence type="ECO:0000313" key="7">
    <source>
        <dbReference type="EMBL" id="AEI09144.1"/>
    </source>
</evidence>
<dbReference type="Gene3D" id="3.40.710.10">
    <property type="entry name" value="DD-peptidase/beta-lactamase superfamily"/>
    <property type="match status" value="1"/>
</dbReference>
<dbReference type="InterPro" id="IPR050515">
    <property type="entry name" value="Beta-lactam/transpept"/>
</dbReference>
<dbReference type="InterPro" id="IPR001460">
    <property type="entry name" value="PCN-bd_Tpept"/>
</dbReference>
<comment type="similarity">
    <text evidence="2">Belongs to the transpeptidase family.</text>
</comment>
<dbReference type="Gene3D" id="3.30.450.330">
    <property type="match status" value="1"/>
</dbReference>
<dbReference type="PANTHER" id="PTHR30627:SF1">
    <property type="entry name" value="PEPTIDOGLYCAN D,D-TRANSPEPTIDASE FTSI"/>
    <property type="match status" value="1"/>
</dbReference>
<keyword evidence="3 4" id="KW-0472">Membrane</keyword>
<feature type="domain" description="Penicillin-binding protein dimerisation" evidence="6">
    <location>
        <begin position="83"/>
        <end position="250"/>
    </location>
</feature>
<dbReference type="STRING" id="662755.CRES_0788"/>
<keyword evidence="4" id="KW-0812">Transmembrane</keyword>
<dbReference type="InterPro" id="IPR012338">
    <property type="entry name" value="Beta-lactam/transpept-like"/>
</dbReference>
<dbReference type="AlphaFoldDB" id="F8E005"/>
<dbReference type="GO" id="GO:0008658">
    <property type="term" value="F:penicillin binding"/>
    <property type="evidence" value="ECO:0007669"/>
    <property type="project" value="InterPro"/>
</dbReference>
<dbReference type="HOGENOM" id="CLU_009289_6_2_11"/>
<evidence type="ECO:0000259" key="6">
    <source>
        <dbReference type="Pfam" id="PF03717"/>
    </source>
</evidence>
<dbReference type="Gene3D" id="3.90.1310.10">
    <property type="entry name" value="Penicillin-binding protein 2a (Domain 2)"/>
    <property type="match status" value="1"/>
</dbReference>
<comment type="subcellular location">
    <subcellularLocation>
        <location evidence="1">Membrane</location>
    </subcellularLocation>
</comment>
<protein>
    <submittedName>
        <fullName evidence="7">Penicillin-binding protein</fullName>
        <ecNumber evidence="7">2.4.1.129</ecNumber>
    </submittedName>
</protein>
<keyword evidence="7" id="KW-0808">Transferase</keyword>
<reference evidence="7 8" key="1">
    <citation type="journal article" date="2012" name="BMC Genomics">
        <title>Complete genome sequence, lifestyle, and multi-drug resistance of the human pathogen Corynebacterium resistens DSM 45100 isolated from blood samples of a leukemia patient.</title>
        <authorList>
            <person name="Schroder J."/>
            <person name="Maus I."/>
            <person name="Meyer K."/>
            <person name="Wordemann S."/>
            <person name="Blom J."/>
            <person name="Jaenicke S."/>
            <person name="Schneider J."/>
            <person name="Trost E."/>
            <person name="Tauch A."/>
        </authorList>
    </citation>
    <scope>NUCLEOTIDE SEQUENCE [LARGE SCALE GENOMIC DNA]</scope>
    <source>
        <strain evidence="8">DSM 45100 / JCM 12819 / CCUG 50093 / GTC 2026 / SICGH 158</strain>
    </source>
</reference>
<keyword evidence="4" id="KW-1133">Transmembrane helix</keyword>
<dbReference type="InterPro" id="IPR005311">
    <property type="entry name" value="PBP_dimer"/>
</dbReference>
<dbReference type="RefSeq" id="WP_013888161.1">
    <property type="nucleotide sequence ID" value="NC_015673.1"/>
</dbReference>
<organism evidence="7 8">
    <name type="scientific">Corynebacterium resistens (strain DSM 45100 / JCM 12819 / GTC 2026 / SICGH 158)</name>
    <dbReference type="NCBI Taxonomy" id="662755"/>
    <lineage>
        <taxon>Bacteria</taxon>
        <taxon>Bacillati</taxon>
        <taxon>Actinomycetota</taxon>
        <taxon>Actinomycetes</taxon>
        <taxon>Mycobacteriales</taxon>
        <taxon>Corynebacteriaceae</taxon>
        <taxon>Corynebacterium</taxon>
    </lineage>
</organism>
<evidence type="ECO:0000259" key="5">
    <source>
        <dbReference type="Pfam" id="PF00905"/>
    </source>
</evidence>
<evidence type="ECO:0000256" key="2">
    <source>
        <dbReference type="ARBA" id="ARBA00007171"/>
    </source>
</evidence>
<evidence type="ECO:0000313" key="8">
    <source>
        <dbReference type="Proteomes" id="UP000000492"/>
    </source>
</evidence>